<protein>
    <submittedName>
        <fullName evidence="5">Transketolase</fullName>
    </submittedName>
</protein>
<dbReference type="InterPro" id="IPR009014">
    <property type="entry name" value="Transketo_C/PFOR_II"/>
</dbReference>
<dbReference type="SUPFAM" id="SSF52922">
    <property type="entry name" value="TK C-terminal domain-like"/>
    <property type="match status" value="1"/>
</dbReference>
<dbReference type="Gene3D" id="3.40.50.970">
    <property type="match status" value="1"/>
</dbReference>
<accession>A0A510J8V8</accession>
<dbReference type="CDD" id="cd07033">
    <property type="entry name" value="TPP_PYR_DXS_TK_like"/>
    <property type="match status" value="1"/>
</dbReference>
<dbReference type="InterPro" id="IPR033248">
    <property type="entry name" value="Transketolase_C"/>
</dbReference>
<sequence>MFKVYKGEPKKDDIEMRKVYSSKLSELMKKDDRVVALEADLMSSMTMDKVQKENPDKVINCGIMEANMIGVAAGMSIAGKYPFAHTFTAFASRRCFDQLFMSGAYQKNNIKVIGSDAGVTSVHNGGTHMSFEDMGIMRGLADTIVMEMTDAVMFENILDQTALKDGFYWIRTMRKNAATIYEKGSTFEIGKGNLLKDGKDITFIANGIMVVEALKAAEKLEKEGNSVAVIDMFTLNPIDKELIIEYGNKTGKIVTCENHSVHNGLGSAVAEVIAESGNAVLKRIGIQERYGQVGTLDFLMEEYGLTSEHIYKAALKLLEK</sequence>
<dbReference type="Gene3D" id="3.40.50.920">
    <property type="match status" value="1"/>
</dbReference>
<dbReference type="PANTHER" id="PTHR43825:SF1">
    <property type="entry name" value="TRANSKETOLASE-LIKE PYRIMIDINE-BINDING DOMAIN-CONTAINING PROTEIN"/>
    <property type="match status" value="1"/>
</dbReference>
<dbReference type="AlphaFoldDB" id="A0A510J8V8"/>
<evidence type="ECO:0000256" key="2">
    <source>
        <dbReference type="ARBA" id="ARBA00007131"/>
    </source>
</evidence>
<comment type="similarity">
    <text evidence="2">Belongs to the transketolase family.</text>
</comment>
<evidence type="ECO:0000313" key="5">
    <source>
        <dbReference type="EMBL" id="BBM35604.1"/>
    </source>
</evidence>
<dbReference type="FunFam" id="3.40.50.970:FF:000129">
    <property type="entry name" value="Transketolase"/>
    <property type="match status" value="1"/>
</dbReference>
<dbReference type="OrthoDB" id="9803371at2"/>
<dbReference type="SUPFAM" id="SSF52518">
    <property type="entry name" value="Thiamin diphosphate-binding fold (THDP-binding)"/>
    <property type="match status" value="1"/>
</dbReference>
<proteinExistence type="inferred from homology"/>
<comment type="cofactor">
    <cofactor evidence="1">
        <name>thiamine diphosphate</name>
        <dbReference type="ChEBI" id="CHEBI:58937"/>
    </cofactor>
</comment>
<feature type="domain" description="Transketolase-like pyrimidine-binding" evidence="4">
    <location>
        <begin position="14"/>
        <end position="179"/>
    </location>
</feature>
<keyword evidence="3" id="KW-0786">Thiamine pyrophosphate</keyword>
<dbReference type="InterPro" id="IPR051157">
    <property type="entry name" value="PDH/Transketolase"/>
</dbReference>
<gene>
    <name evidence="5" type="ORF">JCM16774_0529</name>
</gene>
<dbReference type="KEGG" id="lgo:JCM16774_0529"/>
<dbReference type="STRING" id="714315.GCA_000516535_00531"/>
<dbReference type="InterPro" id="IPR005475">
    <property type="entry name" value="Transketolase-like_Pyr-bd"/>
</dbReference>
<name>A0A510J8V8_9FUSO</name>
<evidence type="ECO:0000259" key="4">
    <source>
        <dbReference type="SMART" id="SM00861"/>
    </source>
</evidence>
<evidence type="ECO:0000256" key="3">
    <source>
        <dbReference type="ARBA" id="ARBA00023052"/>
    </source>
</evidence>
<dbReference type="Pfam" id="PF02779">
    <property type="entry name" value="Transket_pyr"/>
    <property type="match status" value="1"/>
</dbReference>
<evidence type="ECO:0000313" key="6">
    <source>
        <dbReference type="Proteomes" id="UP000321606"/>
    </source>
</evidence>
<dbReference type="InterPro" id="IPR029061">
    <property type="entry name" value="THDP-binding"/>
</dbReference>
<organism evidence="5 6">
    <name type="scientific">Pseudoleptotrichia goodfellowii</name>
    <dbReference type="NCBI Taxonomy" id="157692"/>
    <lineage>
        <taxon>Bacteria</taxon>
        <taxon>Fusobacteriati</taxon>
        <taxon>Fusobacteriota</taxon>
        <taxon>Fusobacteriia</taxon>
        <taxon>Fusobacteriales</taxon>
        <taxon>Leptotrichiaceae</taxon>
        <taxon>Pseudoleptotrichia</taxon>
    </lineage>
</organism>
<reference evidence="5 6" key="1">
    <citation type="submission" date="2019-07" db="EMBL/GenBank/DDBJ databases">
        <title>Complete Genome Sequence of Leptotrichia goodfellowii Strain JCM 16774.</title>
        <authorList>
            <person name="Watanabe S."/>
            <person name="Cui L."/>
        </authorList>
    </citation>
    <scope>NUCLEOTIDE SEQUENCE [LARGE SCALE GENOMIC DNA]</scope>
    <source>
        <strain evidence="5 6">JCM16774</strain>
    </source>
</reference>
<dbReference type="PANTHER" id="PTHR43825">
    <property type="entry name" value="PYRUVATE DEHYDROGENASE E1 COMPONENT"/>
    <property type="match status" value="1"/>
</dbReference>
<dbReference type="Proteomes" id="UP000321606">
    <property type="component" value="Chromosome"/>
</dbReference>
<dbReference type="SMART" id="SM00861">
    <property type="entry name" value="Transket_pyr"/>
    <property type="match status" value="1"/>
</dbReference>
<dbReference type="Pfam" id="PF02780">
    <property type="entry name" value="Transketolase_C"/>
    <property type="match status" value="1"/>
</dbReference>
<evidence type="ECO:0000256" key="1">
    <source>
        <dbReference type="ARBA" id="ARBA00001964"/>
    </source>
</evidence>
<dbReference type="EMBL" id="AP019822">
    <property type="protein sequence ID" value="BBM35604.1"/>
    <property type="molecule type" value="Genomic_DNA"/>
</dbReference>
<dbReference type="RefSeq" id="WP_026737136.1">
    <property type="nucleotide sequence ID" value="NZ_AP019822.1"/>
</dbReference>